<reference evidence="1" key="1">
    <citation type="submission" date="2018-03" db="EMBL/GenBank/DDBJ databases">
        <authorList>
            <person name="Guldener U."/>
        </authorList>
    </citation>
    <scope>NUCLEOTIDE SEQUENCE</scope>
</reference>
<evidence type="ECO:0000313" key="1">
    <source>
        <dbReference type="EMBL" id="SPJ81949.1"/>
    </source>
</evidence>
<keyword evidence="2" id="KW-1185">Reference proteome</keyword>
<evidence type="ECO:0000313" key="2">
    <source>
        <dbReference type="Proteomes" id="UP001187734"/>
    </source>
</evidence>
<dbReference type="AlphaFoldDB" id="A0AAE8SLH1"/>
<sequence length="115" mass="12029">MPRHNRKVPVGSMRTVIDGFGPCQGLLGLDDGALYEPAAAIVTGAGHSQAQLLIGSYPGFRVLALGDPSLGAYSNFSPLTMQQAFEPWKSLITANVNSPTADANPDTVTLVEQCG</sequence>
<proteinExistence type="predicted"/>
<accession>A0AAE8SLH1</accession>
<name>A0AAE8SLH1_9HYPO</name>
<organism evidence="1 2">
    <name type="scientific">Fusarium torulosum</name>
    <dbReference type="NCBI Taxonomy" id="33205"/>
    <lineage>
        <taxon>Eukaryota</taxon>
        <taxon>Fungi</taxon>
        <taxon>Dikarya</taxon>
        <taxon>Ascomycota</taxon>
        <taxon>Pezizomycotina</taxon>
        <taxon>Sordariomycetes</taxon>
        <taxon>Hypocreomycetidae</taxon>
        <taxon>Hypocreales</taxon>
        <taxon>Nectriaceae</taxon>
        <taxon>Fusarium</taxon>
    </lineage>
</organism>
<gene>
    <name evidence="1" type="ORF">FTOL_09354</name>
</gene>
<protein>
    <submittedName>
        <fullName evidence="1">Uncharacterized protein</fullName>
    </submittedName>
</protein>
<dbReference type="Proteomes" id="UP001187734">
    <property type="component" value="Unassembled WGS sequence"/>
</dbReference>
<comment type="caution">
    <text evidence="1">The sequence shown here is derived from an EMBL/GenBank/DDBJ whole genome shotgun (WGS) entry which is preliminary data.</text>
</comment>
<dbReference type="EMBL" id="ONZP01000342">
    <property type="protein sequence ID" value="SPJ81949.1"/>
    <property type="molecule type" value="Genomic_DNA"/>
</dbReference>